<feature type="compositionally biased region" description="Basic and acidic residues" evidence="1">
    <location>
        <begin position="141"/>
        <end position="155"/>
    </location>
</feature>
<feature type="region of interest" description="Disordered" evidence="1">
    <location>
        <begin position="105"/>
        <end position="194"/>
    </location>
</feature>
<organism evidence="2 3">
    <name type="scientific">Datura stramonium</name>
    <name type="common">Jimsonweed</name>
    <name type="synonym">Common thornapple</name>
    <dbReference type="NCBI Taxonomy" id="4076"/>
    <lineage>
        <taxon>Eukaryota</taxon>
        <taxon>Viridiplantae</taxon>
        <taxon>Streptophyta</taxon>
        <taxon>Embryophyta</taxon>
        <taxon>Tracheophyta</taxon>
        <taxon>Spermatophyta</taxon>
        <taxon>Magnoliopsida</taxon>
        <taxon>eudicotyledons</taxon>
        <taxon>Gunneridae</taxon>
        <taxon>Pentapetalae</taxon>
        <taxon>asterids</taxon>
        <taxon>lamiids</taxon>
        <taxon>Solanales</taxon>
        <taxon>Solanaceae</taxon>
        <taxon>Solanoideae</taxon>
        <taxon>Datureae</taxon>
        <taxon>Datura</taxon>
    </lineage>
</organism>
<evidence type="ECO:0000313" key="2">
    <source>
        <dbReference type="EMBL" id="MCD9560529.1"/>
    </source>
</evidence>
<reference evidence="2 3" key="1">
    <citation type="journal article" date="2021" name="BMC Genomics">
        <title>Datura genome reveals duplications of psychoactive alkaloid biosynthetic genes and high mutation rate following tissue culture.</title>
        <authorList>
            <person name="Rajewski A."/>
            <person name="Carter-House D."/>
            <person name="Stajich J."/>
            <person name="Litt A."/>
        </authorList>
    </citation>
    <scope>NUCLEOTIDE SEQUENCE [LARGE SCALE GENOMIC DNA]</scope>
    <source>
        <strain evidence="2">AR-01</strain>
    </source>
</reference>
<feature type="compositionally biased region" description="Basic and acidic residues" evidence="1">
    <location>
        <begin position="122"/>
        <end position="132"/>
    </location>
</feature>
<evidence type="ECO:0000256" key="1">
    <source>
        <dbReference type="SAM" id="MobiDB-lite"/>
    </source>
</evidence>
<dbReference type="Proteomes" id="UP000823775">
    <property type="component" value="Unassembled WGS sequence"/>
</dbReference>
<evidence type="ECO:0000313" key="3">
    <source>
        <dbReference type="Proteomes" id="UP000823775"/>
    </source>
</evidence>
<gene>
    <name evidence="2" type="ORF">HAX54_019226</name>
</gene>
<proteinExistence type="predicted"/>
<protein>
    <submittedName>
        <fullName evidence="2">Uncharacterized protein</fullName>
    </submittedName>
</protein>
<accession>A0ABS8UNP9</accession>
<name>A0ABS8UNP9_DATST</name>
<dbReference type="EMBL" id="JACEIK010002334">
    <property type="protein sequence ID" value="MCD9560529.1"/>
    <property type="molecule type" value="Genomic_DNA"/>
</dbReference>
<feature type="compositionally biased region" description="Basic and acidic residues" evidence="1">
    <location>
        <begin position="183"/>
        <end position="194"/>
    </location>
</feature>
<sequence>MPRKKSILTFKPTTLGKTKGKMTPDTRKAYDIRNKESKDKSTAGKVSRETDIQTMPKDHETSNKTFENITSSANIPTNIKELLGINLVVDLGIEEQVEETVEINQNSIGEEKHSKMQINNTEKSKESSDRIKAFQQQGVVHSKEDNSTTYLEEKTIRKRGRGTTRKSDRKQKNKNQPSQKRKQKEDNSLICDHD</sequence>
<comment type="caution">
    <text evidence="2">The sequence shown here is derived from an EMBL/GenBank/DDBJ whole genome shotgun (WGS) entry which is preliminary data.</text>
</comment>
<feature type="compositionally biased region" description="Basic and acidic residues" evidence="1">
    <location>
        <begin position="22"/>
        <end position="59"/>
    </location>
</feature>
<feature type="region of interest" description="Disordered" evidence="1">
    <location>
        <begin position="1"/>
        <end position="59"/>
    </location>
</feature>
<feature type="compositionally biased region" description="Basic residues" evidence="1">
    <location>
        <begin position="156"/>
        <end position="173"/>
    </location>
</feature>
<keyword evidence="3" id="KW-1185">Reference proteome</keyword>